<dbReference type="PROSITE" id="PS51419">
    <property type="entry name" value="RAB"/>
    <property type="match status" value="1"/>
</dbReference>
<evidence type="ECO:0000256" key="8">
    <source>
        <dbReference type="ARBA" id="ARBA00023288"/>
    </source>
</evidence>
<keyword evidence="1" id="KW-0488">Methylation</keyword>
<dbReference type="GO" id="GO:0005525">
    <property type="term" value="F:GTP binding"/>
    <property type="evidence" value="ECO:0007669"/>
    <property type="project" value="UniProtKB-KW"/>
</dbReference>
<dbReference type="GO" id="GO:0016020">
    <property type="term" value="C:membrane"/>
    <property type="evidence" value="ECO:0007669"/>
    <property type="project" value="InterPro"/>
</dbReference>
<dbReference type="InterPro" id="IPR001806">
    <property type="entry name" value="Small_GTPase"/>
</dbReference>
<evidence type="ECO:0000256" key="5">
    <source>
        <dbReference type="ARBA" id="ARBA00022842"/>
    </source>
</evidence>
<evidence type="ECO:0000256" key="9">
    <source>
        <dbReference type="ARBA" id="ARBA00023289"/>
    </source>
</evidence>
<evidence type="ECO:0000256" key="3">
    <source>
        <dbReference type="ARBA" id="ARBA00022741"/>
    </source>
</evidence>
<evidence type="ECO:0000256" key="1">
    <source>
        <dbReference type="ARBA" id="ARBA00022481"/>
    </source>
</evidence>
<dbReference type="SUPFAM" id="SSF52540">
    <property type="entry name" value="P-loop containing nucleoside triphosphate hydrolases"/>
    <property type="match status" value="1"/>
</dbReference>
<keyword evidence="5" id="KW-0460">Magnesium</keyword>
<dbReference type="GO" id="GO:0046872">
    <property type="term" value="F:metal ion binding"/>
    <property type="evidence" value="ECO:0007669"/>
    <property type="project" value="UniProtKB-KW"/>
</dbReference>
<dbReference type="InterPro" id="IPR005225">
    <property type="entry name" value="Small_GTP-bd"/>
</dbReference>
<dbReference type="Pfam" id="PF00071">
    <property type="entry name" value="Ras"/>
    <property type="match status" value="1"/>
</dbReference>
<comment type="similarity">
    <text evidence="10">Belongs to the small GTPase superfamily. Rheb family.</text>
</comment>
<keyword evidence="3" id="KW-0547">Nucleotide-binding</keyword>
<comment type="subcellular location">
    <subcellularLocation>
        <location evidence="11">Endomembrane system</location>
        <topology evidence="11">Lipid-anchor</topology>
        <orientation evidence="11">Cytoplasmic side</orientation>
    </subcellularLocation>
</comment>
<dbReference type="FunFam" id="3.40.50.300:FF:000273">
    <property type="entry name" value="GTP-binding protein Rheb homolog"/>
    <property type="match status" value="1"/>
</dbReference>
<dbReference type="EMBL" id="HBGT01011304">
    <property type="protein sequence ID" value="CAD9405938.1"/>
    <property type="molecule type" value="Transcribed_RNA"/>
</dbReference>
<dbReference type="Gene3D" id="3.40.50.300">
    <property type="entry name" value="P-loop containing nucleotide triphosphate hydrolases"/>
    <property type="match status" value="1"/>
</dbReference>
<evidence type="ECO:0000256" key="6">
    <source>
        <dbReference type="ARBA" id="ARBA00023134"/>
    </source>
</evidence>
<evidence type="ECO:0000256" key="4">
    <source>
        <dbReference type="ARBA" id="ARBA00022801"/>
    </source>
</evidence>
<dbReference type="PANTHER" id="PTHR24070">
    <property type="entry name" value="RAS, DI-RAS, AND RHEB FAMILY MEMBERS OF SMALL GTPASE SUPERFAMILY"/>
    <property type="match status" value="1"/>
</dbReference>
<dbReference type="SMART" id="SM00173">
    <property type="entry name" value="RAS"/>
    <property type="match status" value="1"/>
</dbReference>
<evidence type="ECO:0000256" key="2">
    <source>
        <dbReference type="ARBA" id="ARBA00022723"/>
    </source>
</evidence>
<dbReference type="InterPro" id="IPR027417">
    <property type="entry name" value="P-loop_NTPase"/>
</dbReference>
<dbReference type="GO" id="GO:0003924">
    <property type="term" value="F:GTPase activity"/>
    <property type="evidence" value="ECO:0007669"/>
    <property type="project" value="InterPro"/>
</dbReference>
<dbReference type="SMART" id="SM00174">
    <property type="entry name" value="RHO"/>
    <property type="match status" value="1"/>
</dbReference>
<keyword evidence="2" id="KW-0479">Metal-binding</keyword>
<dbReference type="GO" id="GO:0007165">
    <property type="term" value="P:signal transduction"/>
    <property type="evidence" value="ECO:0007669"/>
    <property type="project" value="InterPro"/>
</dbReference>
<evidence type="ECO:0000256" key="10">
    <source>
        <dbReference type="ARBA" id="ARBA00037969"/>
    </source>
</evidence>
<dbReference type="SMART" id="SM00175">
    <property type="entry name" value="RAB"/>
    <property type="match status" value="1"/>
</dbReference>
<dbReference type="PRINTS" id="PR00449">
    <property type="entry name" value="RASTRNSFRMNG"/>
</dbReference>
<keyword evidence="6" id="KW-0342">GTP-binding</keyword>
<dbReference type="PROSITE" id="PS51421">
    <property type="entry name" value="RAS"/>
    <property type="match status" value="1"/>
</dbReference>
<dbReference type="GO" id="GO:0012505">
    <property type="term" value="C:endomembrane system"/>
    <property type="evidence" value="ECO:0007669"/>
    <property type="project" value="UniProtKB-SubCell"/>
</dbReference>
<protein>
    <submittedName>
        <fullName evidence="13">Uncharacterized protein</fullName>
    </submittedName>
</protein>
<evidence type="ECO:0000256" key="12">
    <source>
        <dbReference type="ARBA" id="ARBA00049117"/>
    </source>
</evidence>
<dbReference type="AlphaFoldDB" id="A0A7S2FPS1"/>
<sequence length="197" mass="21623">MASRGEGGSPGSGKQVNRKIAVLGFRAVGKTTLTTHFVEGRFVERYDPTIENTFQKTIRFKKVQFFTEIVDSAGMDEYSRLSRNASVGVHGYLLLYAANSRNSFSKVQAIDDLLLEMHGGSANVARVLVSTMIDLDAERTVSYEEGQALADSRNIPFIECSAKENINVTEVFTTLIREIERDNGTLDAESGNGCVIS</sequence>
<accession>A0A7S2FPS1</accession>
<comment type="catalytic activity">
    <reaction evidence="12">
        <text>GTP + H2O = GDP + phosphate + H(+)</text>
        <dbReference type="Rhea" id="RHEA:19669"/>
        <dbReference type="ChEBI" id="CHEBI:15377"/>
        <dbReference type="ChEBI" id="CHEBI:15378"/>
        <dbReference type="ChEBI" id="CHEBI:37565"/>
        <dbReference type="ChEBI" id="CHEBI:43474"/>
        <dbReference type="ChEBI" id="CHEBI:58189"/>
    </reaction>
    <physiologicalReaction direction="left-to-right" evidence="12">
        <dbReference type="Rhea" id="RHEA:19670"/>
    </physiologicalReaction>
</comment>
<evidence type="ECO:0000313" key="13">
    <source>
        <dbReference type="EMBL" id="CAD9405938.1"/>
    </source>
</evidence>
<evidence type="ECO:0000256" key="7">
    <source>
        <dbReference type="ARBA" id="ARBA00023136"/>
    </source>
</evidence>
<dbReference type="InterPro" id="IPR020849">
    <property type="entry name" value="Small_GTPase_Ras-type"/>
</dbReference>
<keyword evidence="4" id="KW-0378">Hydrolase</keyword>
<keyword evidence="8" id="KW-0449">Lipoprotein</keyword>
<evidence type="ECO:0000256" key="11">
    <source>
        <dbReference type="ARBA" id="ARBA00046278"/>
    </source>
</evidence>
<dbReference type="NCBIfam" id="TIGR00231">
    <property type="entry name" value="small_GTP"/>
    <property type="match status" value="1"/>
</dbReference>
<keyword evidence="9" id="KW-0636">Prenylation</keyword>
<keyword evidence="7" id="KW-0472">Membrane</keyword>
<gene>
    <name evidence="13" type="ORF">FPAR1323_LOCUS6192</name>
</gene>
<proteinExistence type="inferred from homology"/>
<organism evidence="13">
    <name type="scientific">Florenciella parvula</name>
    <dbReference type="NCBI Taxonomy" id="236787"/>
    <lineage>
        <taxon>Eukaryota</taxon>
        <taxon>Sar</taxon>
        <taxon>Stramenopiles</taxon>
        <taxon>Ochrophyta</taxon>
        <taxon>Dictyochophyceae</taxon>
        <taxon>Florenciellales</taxon>
        <taxon>Florenciella</taxon>
    </lineage>
</organism>
<reference evidence="13" key="1">
    <citation type="submission" date="2021-01" db="EMBL/GenBank/DDBJ databases">
        <authorList>
            <person name="Corre E."/>
            <person name="Pelletier E."/>
            <person name="Niang G."/>
            <person name="Scheremetjew M."/>
            <person name="Finn R."/>
            <person name="Kale V."/>
            <person name="Holt S."/>
            <person name="Cochrane G."/>
            <person name="Meng A."/>
            <person name="Brown T."/>
            <person name="Cohen L."/>
        </authorList>
    </citation>
    <scope>NUCLEOTIDE SEQUENCE</scope>
    <source>
        <strain evidence="13">RCC1693</strain>
    </source>
</reference>
<name>A0A7S2FPS1_9STRA</name>